<dbReference type="Proteomes" id="UP000030653">
    <property type="component" value="Unassembled WGS sequence"/>
</dbReference>
<accession>M5G5S7</accession>
<feature type="compositionally biased region" description="Polar residues" evidence="1">
    <location>
        <begin position="94"/>
        <end position="103"/>
    </location>
</feature>
<dbReference type="GeneID" id="63688641"/>
<evidence type="ECO:0000313" key="3">
    <source>
        <dbReference type="Proteomes" id="UP000030653"/>
    </source>
</evidence>
<dbReference type="EMBL" id="JH795871">
    <property type="protein sequence ID" value="EJT99112.1"/>
    <property type="molecule type" value="Genomic_DNA"/>
</dbReference>
<feature type="region of interest" description="Disordered" evidence="1">
    <location>
        <begin position="16"/>
        <end position="41"/>
    </location>
</feature>
<gene>
    <name evidence="2" type="ORF">DACRYDRAFT_24166</name>
</gene>
<dbReference type="OrthoDB" id="10332324at2759"/>
<organism evidence="2 3">
    <name type="scientific">Dacryopinax primogenitus (strain DJM 731)</name>
    <name type="common">Brown rot fungus</name>
    <dbReference type="NCBI Taxonomy" id="1858805"/>
    <lineage>
        <taxon>Eukaryota</taxon>
        <taxon>Fungi</taxon>
        <taxon>Dikarya</taxon>
        <taxon>Basidiomycota</taxon>
        <taxon>Agaricomycotina</taxon>
        <taxon>Dacrymycetes</taxon>
        <taxon>Dacrymycetales</taxon>
        <taxon>Dacrymycetaceae</taxon>
        <taxon>Dacryopinax</taxon>
    </lineage>
</organism>
<evidence type="ECO:0000313" key="2">
    <source>
        <dbReference type="EMBL" id="EJT99112.1"/>
    </source>
</evidence>
<dbReference type="AlphaFoldDB" id="M5G5S7"/>
<dbReference type="RefSeq" id="XP_040626010.1">
    <property type="nucleotide sequence ID" value="XM_040773579.1"/>
</dbReference>
<reference evidence="2 3" key="1">
    <citation type="journal article" date="2012" name="Science">
        <title>The Paleozoic origin of enzymatic lignin decomposition reconstructed from 31 fungal genomes.</title>
        <authorList>
            <person name="Floudas D."/>
            <person name="Binder M."/>
            <person name="Riley R."/>
            <person name="Barry K."/>
            <person name="Blanchette R.A."/>
            <person name="Henrissat B."/>
            <person name="Martinez A.T."/>
            <person name="Otillar R."/>
            <person name="Spatafora J.W."/>
            <person name="Yadav J.S."/>
            <person name="Aerts A."/>
            <person name="Benoit I."/>
            <person name="Boyd A."/>
            <person name="Carlson A."/>
            <person name="Copeland A."/>
            <person name="Coutinho P.M."/>
            <person name="de Vries R.P."/>
            <person name="Ferreira P."/>
            <person name="Findley K."/>
            <person name="Foster B."/>
            <person name="Gaskell J."/>
            <person name="Glotzer D."/>
            <person name="Gorecki P."/>
            <person name="Heitman J."/>
            <person name="Hesse C."/>
            <person name="Hori C."/>
            <person name="Igarashi K."/>
            <person name="Jurgens J.A."/>
            <person name="Kallen N."/>
            <person name="Kersten P."/>
            <person name="Kohler A."/>
            <person name="Kuees U."/>
            <person name="Kumar T.K.A."/>
            <person name="Kuo A."/>
            <person name="LaButti K."/>
            <person name="Larrondo L.F."/>
            <person name="Lindquist E."/>
            <person name="Ling A."/>
            <person name="Lombard V."/>
            <person name="Lucas S."/>
            <person name="Lundell T."/>
            <person name="Martin R."/>
            <person name="McLaughlin D.J."/>
            <person name="Morgenstern I."/>
            <person name="Morin E."/>
            <person name="Murat C."/>
            <person name="Nagy L.G."/>
            <person name="Nolan M."/>
            <person name="Ohm R.A."/>
            <person name="Patyshakuliyeva A."/>
            <person name="Rokas A."/>
            <person name="Ruiz-Duenas F.J."/>
            <person name="Sabat G."/>
            <person name="Salamov A."/>
            <person name="Samejima M."/>
            <person name="Schmutz J."/>
            <person name="Slot J.C."/>
            <person name="St John F."/>
            <person name="Stenlid J."/>
            <person name="Sun H."/>
            <person name="Sun S."/>
            <person name="Syed K."/>
            <person name="Tsang A."/>
            <person name="Wiebenga A."/>
            <person name="Young D."/>
            <person name="Pisabarro A."/>
            <person name="Eastwood D.C."/>
            <person name="Martin F."/>
            <person name="Cullen D."/>
            <person name="Grigoriev I.V."/>
            <person name="Hibbett D.S."/>
        </authorList>
    </citation>
    <scope>NUCLEOTIDE SEQUENCE [LARGE SCALE GENOMIC DNA]</scope>
    <source>
        <strain evidence="2 3">DJM-731 SS1</strain>
    </source>
</reference>
<sequence length="109" mass="11828">MAQWLVAKILPKAVPLPRGSYSTMDGDKPSKPMNWDIPPAGVESGLEAAKADWAQRVSSRMASSGMAPSSRFPSSTGVPRSRDVSLESRRVEGSLQSVPQTRETSTERR</sequence>
<dbReference type="HOGENOM" id="CLU_2183854_0_0_1"/>
<proteinExistence type="predicted"/>
<keyword evidence="3" id="KW-1185">Reference proteome</keyword>
<feature type="compositionally biased region" description="Basic and acidic residues" evidence="1">
    <location>
        <begin position="80"/>
        <end position="92"/>
    </location>
</feature>
<name>M5G5S7_DACPD</name>
<protein>
    <submittedName>
        <fullName evidence="2">Uncharacterized protein</fullName>
    </submittedName>
</protein>
<feature type="region of interest" description="Disordered" evidence="1">
    <location>
        <begin position="57"/>
        <end position="109"/>
    </location>
</feature>
<evidence type="ECO:0000256" key="1">
    <source>
        <dbReference type="SAM" id="MobiDB-lite"/>
    </source>
</evidence>